<dbReference type="PANTHER" id="PTHR14002">
    <property type="entry name" value="ENDOGLIN/TGF-BETA RECEPTOR TYPE III"/>
    <property type="match status" value="1"/>
</dbReference>
<dbReference type="Gene3D" id="2.60.40.4100">
    <property type="entry name" value="Zona pellucida, ZP-C domain"/>
    <property type="match status" value="1"/>
</dbReference>
<keyword evidence="9" id="KW-1185">Reference proteome</keyword>
<feature type="signal peptide" evidence="6">
    <location>
        <begin position="1"/>
        <end position="20"/>
    </location>
</feature>
<dbReference type="AlphaFoldDB" id="A0A8C5CFA8"/>
<feature type="compositionally biased region" description="Low complexity" evidence="4">
    <location>
        <begin position="343"/>
        <end position="363"/>
    </location>
</feature>
<name>A0A8C5CFA8_GADMO</name>
<feature type="region of interest" description="Disordered" evidence="4">
    <location>
        <begin position="276"/>
        <end position="301"/>
    </location>
</feature>
<dbReference type="InterPro" id="IPR055356">
    <property type="entry name" value="ZP-N"/>
</dbReference>
<feature type="chain" id="PRO_5046650124" evidence="6">
    <location>
        <begin position="21"/>
        <end position="836"/>
    </location>
</feature>
<evidence type="ECO:0000313" key="8">
    <source>
        <dbReference type="Ensembl" id="ENSGMOP00000057564.1"/>
    </source>
</evidence>
<dbReference type="PRINTS" id="PR00023">
    <property type="entry name" value="ZPELLUCIDA"/>
</dbReference>
<reference evidence="8" key="2">
    <citation type="submission" date="2025-09" db="UniProtKB">
        <authorList>
            <consortium name="Ensembl"/>
        </authorList>
    </citation>
    <scope>IDENTIFICATION</scope>
</reference>
<dbReference type="Proteomes" id="UP000694546">
    <property type="component" value="Chromosome 14"/>
</dbReference>
<dbReference type="PROSITE" id="PS51034">
    <property type="entry name" value="ZP_2"/>
    <property type="match status" value="1"/>
</dbReference>
<dbReference type="GeneTree" id="ENSGT00940000163723"/>
<evidence type="ECO:0000259" key="7">
    <source>
        <dbReference type="PROSITE" id="PS51034"/>
    </source>
</evidence>
<keyword evidence="1 6" id="KW-0732">Signal</keyword>
<keyword evidence="5" id="KW-0472">Membrane</keyword>
<evidence type="ECO:0000256" key="4">
    <source>
        <dbReference type="SAM" id="MobiDB-lite"/>
    </source>
</evidence>
<dbReference type="Pfam" id="PF00100">
    <property type="entry name" value="Zona_pellucida"/>
    <property type="match status" value="1"/>
</dbReference>
<dbReference type="InterPro" id="IPR048290">
    <property type="entry name" value="ZP_chr"/>
</dbReference>
<keyword evidence="2" id="KW-1015">Disulfide bond</keyword>
<proteinExistence type="predicted"/>
<evidence type="ECO:0000256" key="2">
    <source>
        <dbReference type="ARBA" id="ARBA00023157"/>
    </source>
</evidence>
<dbReference type="InterPro" id="IPR001507">
    <property type="entry name" value="ZP_dom"/>
</dbReference>
<evidence type="ECO:0000256" key="3">
    <source>
        <dbReference type="ARBA" id="ARBA00023180"/>
    </source>
</evidence>
<dbReference type="PANTHER" id="PTHR14002:SF59">
    <property type="entry name" value="CUB AND ZONA PELLUCIDA-LIKE DOMAIN-CONTAINING PROTEIN 1-RELATED"/>
    <property type="match status" value="1"/>
</dbReference>
<accession>A0A8C5CFA8</accession>
<sequence>MASYFVFSVQLLLLISASSASHYYGGSMTFVPKGRTPNGSLQVDLHFRETYSNCYHYFDWRCWSGNCGQKFASQTGVIDTSTNSAPYTNGWCEMEIVESRYFPSDDPFVMRKAGCCWIYNVNHMGSWRLFTHVDLKRRSDSWQLNSSPNNAILPFLRVPSNCPRSYHLMTVDPDGDQVICRYGTIPHIECSRCLQPTGFYLDEGTCVLHYGFTEYTGIYGFELVVEDFPRSTITLTSTNGTQTTRSPLAAARRKRAVYGTTAVFPRWWTTTSAGYATTSSPTTTSSPIPPTNPWWKPTQAPPNSNTNPWWWWPAPASPTTTTSSPTGSTHQRWQLSAQSLPVTTNTPNTQTTTTTTTSSTSTNAPLQAITRRQYPVPLSKLPLQFSLLVDSPAPSCTEGEYLPRFVHPTPSHGDHLNAQVNEEFEITVKAVAQYSTVGDIIFTGPLGTTKHRIERGEFYLRWTPTVHQFGDQVPICFIAEAAFSYQQFQSEMRCVWVHVEHAKAHVICNETSMTVELEKAAFKGLDEDHLRLNDPGSTACRLHSNGTHVIGFIPLNECGTMIKEDDENLLFSNEITTFEDVRDIVTRKHLLEVQFSCQYPKRGNVSLGFTVHRDNQTITEKGFGTFTYNFEFYPDIDFDTMINPHFYPLDYEVGDKIYMQIDATTSINNTVLFVESCSASPYDNPNYQPTYPIIENGCVQDSTVVLYPPSHNKQFRFSIDAFKFIGLHDQVYISCSVILCEAGNPNTRCSRGCLPTNPIGRRRRSAAIETGAHFISQGPLRLQSTPENKSSVTGLNLNMAFIAGCLLAAIAMICGVMIHKFKRAAVRYQPLSSIEQ</sequence>
<feature type="compositionally biased region" description="Low complexity" evidence="4">
    <location>
        <begin position="276"/>
        <end position="286"/>
    </location>
</feature>
<reference evidence="8" key="1">
    <citation type="submission" date="2025-08" db="UniProtKB">
        <authorList>
            <consortium name="Ensembl"/>
        </authorList>
    </citation>
    <scope>IDENTIFICATION</scope>
</reference>
<gene>
    <name evidence="8" type="primary">LOC115559281</name>
</gene>
<dbReference type="InterPro" id="IPR055355">
    <property type="entry name" value="ZP-C"/>
</dbReference>
<evidence type="ECO:0000256" key="6">
    <source>
        <dbReference type="SAM" id="SignalP"/>
    </source>
</evidence>
<protein>
    <submittedName>
        <fullName evidence="8">Uncharacterized LOC115558989</fullName>
    </submittedName>
</protein>
<feature type="transmembrane region" description="Helical" evidence="5">
    <location>
        <begin position="797"/>
        <end position="818"/>
    </location>
</feature>
<dbReference type="SMART" id="SM00241">
    <property type="entry name" value="ZP"/>
    <property type="match status" value="1"/>
</dbReference>
<dbReference type="Ensembl" id="ENSGMOT00000027304.1">
    <property type="protein sequence ID" value="ENSGMOP00000057564.1"/>
    <property type="gene ID" value="ENSGMOG00000005408.2"/>
</dbReference>
<evidence type="ECO:0000256" key="1">
    <source>
        <dbReference type="ARBA" id="ARBA00022729"/>
    </source>
</evidence>
<evidence type="ECO:0000313" key="9">
    <source>
        <dbReference type="Proteomes" id="UP000694546"/>
    </source>
</evidence>
<dbReference type="Gene3D" id="2.60.40.3210">
    <property type="entry name" value="Zona pellucida, ZP-N domain"/>
    <property type="match status" value="1"/>
</dbReference>
<dbReference type="InterPro" id="IPR042235">
    <property type="entry name" value="ZP-C_dom"/>
</dbReference>
<evidence type="ECO:0000256" key="5">
    <source>
        <dbReference type="SAM" id="Phobius"/>
    </source>
</evidence>
<feature type="region of interest" description="Disordered" evidence="4">
    <location>
        <begin position="342"/>
        <end position="363"/>
    </location>
</feature>
<dbReference type="Pfam" id="PF23344">
    <property type="entry name" value="ZP-N"/>
    <property type="match status" value="1"/>
</dbReference>
<feature type="domain" description="ZP" evidence="7">
    <location>
        <begin position="507"/>
        <end position="756"/>
    </location>
</feature>
<organism evidence="8 9">
    <name type="scientific">Gadus morhua</name>
    <name type="common">Atlantic cod</name>
    <dbReference type="NCBI Taxonomy" id="8049"/>
    <lineage>
        <taxon>Eukaryota</taxon>
        <taxon>Metazoa</taxon>
        <taxon>Chordata</taxon>
        <taxon>Craniata</taxon>
        <taxon>Vertebrata</taxon>
        <taxon>Euteleostomi</taxon>
        <taxon>Actinopterygii</taxon>
        <taxon>Neopterygii</taxon>
        <taxon>Teleostei</taxon>
        <taxon>Neoteleostei</taxon>
        <taxon>Acanthomorphata</taxon>
        <taxon>Zeiogadaria</taxon>
        <taxon>Gadariae</taxon>
        <taxon>Gadiformes</taxon>
        <taxon>Gadoidei</taxon>
        <taxon>Gadidae</taxon>
        <taxon>Gadus</taxon>
    </lineage>
</organism>
<keyword evidence="5" id="KW-0812">Transmembrane</keyword>
<keyword evidence="5" id="KW-1133">Transmembrane helix</keyword>
<keyword evidence="3" id="KW-0325">Glycoprotein</keyword>